<keyword evidence="7" id="KW-0694">RNA-binding</keyword>
<keyword evidence="17" id="KW-1185">Reference proteome</keyword>
<dbReference type="GO" id="GO:0000289">
    <property type="term" value="P:nuclear-transcribed mRNA poly(A) tail shortening"/>
    <property type="evidence" value="ECO:0007669"/>
    <property type="project" value="TreeGrafter"/>
</dbReference>
<dbReference type="InterPro" id="IPR050897">
    <property type="entry name" value="SMAUG/VTS1_RNA-bind"/>
</dbReference>
<dbReference type="STRING" id="183478.A0A364N621"/>
<keyword evidence="4" id="KW-0813">Transport</keyword>
<accession>A0A364N621</accession>
<evidence type="ECO:0000256" key="3">
    <source>
        <dbReference type="ARBA" id="ARBA00007325"/>
    </source>
</evidence>
<feature type="region of interest" description="Disordered" evidence="14">
    <location>
        <begin position="514"/>
        <end position="546"/>
    </location>
</feature>
<dbReference type="Proteomes" id="UP000249619">
    <property type="component" value="Unassembled WGS sequence"/>
</dbReference>
<sequence>MSASHIAANRNSTPEGSSSLRPPQARSSLGANHHLRASADLGGFPSPLANRGIRPASEIYFGRNNTQSGNPDEMERAAQQWLADIDQYETTLEEMATATLDQDFKDELSAIEQWFRVLSEAERTAALYALLQQTTQVQIRFFIQVLQQMSKNVPMSGVLSPANFGEKDPMTQKLSDAMSKLNTGENRHSMGLGRPPPSPGAGKRNSGLETSTINRMFPDAAAAIAKQKAEFTDVVGVAPASNRNSTVGDRSSMAAPTISAPEDSKRENNAPPASPWNEGANRPKSSGQQQQHQPMGQFTQPPPSAGLRSPRLPLQNDNSNVQTTTLNALEANSSNVPLLSPSYQPGGSWASQLSTPMVANFNQSNNQADMVANATAMKLAALSTVNNRIQLDDVRKFRRARSSDNGPMSPGMPQMGNGNILMTNEMGQVLTPQQAAALQAQQLAAMNGRRSRPSSPGFAMQGQGQGMGGMGNFTSPQANGFLAADYGGGMMNNGMGALNLAQFGLGGGSNDGHGFLGDNIDRGRSPRGRRGSSKPPEDPTDPGLLSDIPNWLRSLRLHKYTDNLKDLKWQELIELDDEGLEKRGVNALGARRKMLKSQLVLGHEILPAAAGVHADAELKASDHIKQARAHTLHPHYWPTKHSKIAQASHRSTTCADPAGRDGKECTYQKSKRGGLDKAALARRRLRLQQEAESGQHSTGNSQDSLGSGQHSLIDSSSAQPSLNASLSPRSQQDQVAFQIDNDRLLELYFENFWPSFPVVLPYRYLQTRRLHESHAMTVLLPVLQWIGSMYAPWTPSAPYYEEALQAVTSFTLAYTPFNVQALLLFALAQFHSDERTEASWKLGTAITIALDIGMNDRDFAQRYSEGDPVLAESWRRTYYILYVVDQHLAIVTNTPFHTLLRVPNNVDLPCDDEYYESGQIPQVTTWAEYQVREFAEVEVVYSSITYLYDIAMVIAYVMNTFLDTSVVNEAMVETCDTKLAVWSSLLPACKKDPLRHDGRVDEVITISTLHRPFSSLGYCPEEMSTQAFLAPSPFTLAPKAGRNSHTARVLKATEMQTKLLAIPCALERHNIFTMCVTAQIAAVQVSACTYLLDGQALAIARDRVRLSIGFLNTMGTTWPLGKKMAKEVRAIARSSLASASTQHAVSTDADLPTAEIELPRDELVWPVDPSAQIDIYSGITLPVDWSTTAFSYSSSNSSV</sequence>
<comment type="function">
    <text evidence="12">RNA-binding protein involved in post-transcriptional regulation through transcript degradation.</text>
</comment>
<dbReference type="SMART" id="SM00454">
    <property type="entry name" value="SAM"/>
    <property type="match status" value="1"/>
</dbReference>
<proteinExistence type="inferred from homology"/>
<dbReference type="CDD" id="cd09556">
    <property type="entry name" value="SAM_VTS1_fungal"/>
    <property type="match status" value="1"/>
</dbReference>
<evidence type="ECO:0000256" key="2">
    <source>
        <dbReference type="ARBA" id="ARBA00004514"/>
    </source>
</evidence>
<dbReference type="CDD" id="cd12148">
    <property type="entry name" value="fungal_TF_MHR"/>
    <property type="match status" value="1"/>
</dbReference>
<dbReference type="AlphaFoldDB" id="A0A364N621"/>
<dbReference type="PROSITE" id="PS50105">
    <property type="entry name" value="SAM_DOMAIN"/>
    <property type="match status" value="1"/>
</dbReference>
<reference evidence="17" key="1">
    <citation type="submission" date="2018-05" db="EMBL/GenBank/DDBJ databases">
        <title>Draft genome sequence of Stemphylium lycopersici strain CIDEFI 213.</title>
        <authorList>
            <person name="Medina R."/>
            <person name="Franco M.E.E."/>
            <person name="Lucentini C.G."/>
            <person name="Saparrat M.C.N."/>
            <person name="Balatti P.A."/>
        </authorList>
    </citation>
    <scope>NUCLEOTIDE SEQUENCE [LARGE SCALE GENOMIC DNA]</scope>
    <source>
        <strain evidence="17">CIDEFI 213</strain>
    </source>
</reference>
<feature type="region of interest" description="Disordered" evidence="14">
    <location>
        <begin position="641"/>
        <end position="673"/>
    </location>
</feature>
<dbReference type="InterPro" id="IPR007219">
    <property type="entry name" value="XnlR_reg_dom"/>
</dbReference>
<evidence type="ECO:0000256" key="9">
    <source>
        <dbReference type="ARBA" id="ARBA00023242"/>
    </source>
</evidence>
<comment type="caution">
    <text evidence="16">The sequence shown here is derived from an EMBL/GenBank/DDBJ whole genome shotgun (WGS) entry which is preliminary data.</text>
</comment>
<dbReference type="GO" id="GO:0015031">
    <property type="term" value="P:protein transport"/>
    <property type="evidence" value="ECO:0007669"/>
    <property type="project" value="UniProtKB-KW"/>
</dbReference>
<evidence type="ECO:0000256" key="4">
    <source>
        <dbReference type="ARBA" id="ARBA00022448"/>
    </source>
</evidence>
<feature type="compositionally biased region" description="Low complexity" evidence="14">
    <location>
        <begin position="288"/>
        <end position="299"/>
    </location>
</feature>
<dbReference type="GO" id="GO:0000166">
    <property type="term" value="F:nucleotide binding"/>
    <property type="evidence" value="ECO:0007669"/>
    <property type="project" value="UniProtKB-KW"/>
</dbReference>
<evidence type="ECO:0000256" key="8">
    <source>
        <dbReference type="ARBA" id="ARBA00022927"/>
    </source>
</evidence>
<dbReference type="GO" id="GO:0008270">
    <property type="term" value="F:zinc ion binding"/>
    <property type="evidence" value="ECO:0007669"/>
    <property type="project" value="InterPro"/>
</dbReference>
<keyword evidence="5" id="KW-0963">Cytoplasm</keyword>
<dbReference type="InterPro" id="IPR001660">
    <property type="entry name" value="SAM"/>
</dbReference>
<evidence type="ECO:0000256" key="13">
    <source>
        <dbReference type="ARBA" id="ARBA00073291"/>
    </source>
</evidence>
<dbReference type="InterPro" id="IPR057327">
    <property type="entry name" value="Vts1_dom"/>
</dbReference>
<keyword evidence="8" id="KW-0653">Protein transport</keyword>
<dbReference type="GO" id="GO:0003729">
    <property type="term" value="F:mRNA binding"/>
    <property type="evidence" value="ECO:0007669"/>
    <property type="project" value="InterPro"/>
</dbReference>
<dbReference type="InterPro" id="IPR037635">
    <property type="entry name" value="VTS1_SAM"/>
</dbReference>
<feature type="region of interest" description="Disordered" evidence="14">
    <location>
        <begin position="688"/>
        <end position="729"/>
    </location>
</feature>
<evidence type="ECO:0000256" key="12">
    <source>
        <dbReference type="ARBA" id="ARBA00054767"/>
    </source>
</evidence>
<dbReference type="Gene3D" id="1.10.150.50">
    <property type="entry name" value="Transcription Factor, Ets-1"/>
    <property type="match status" value="1"/>
</dbReference>
<dbReference type="GO" id="GO:0005829">
    <property type="term" value="C:cytosol"/>
    <property type="evidence" value="ECO:0007669"/>
    <property type="project" value="UniProtKB-SubCell"/>
</dbReference>
<organism evidence="16 17">
    <name type="scientific">Stemphylium lycopersici</name>
    <name type="common">Tomato gray leaf spot disease fungus</name>
    <name type="synonym">Thyrospora lycopersici</name>
    <dbReference type="NCBI Taxonomy" id="183478"/>
    <lineage>
        <taxon>Eukaryota</taxon>
        <taxon>Fungi</taxon>
        <taxon>Dikarya</taxon>
        <taxon>Ascomycota</taxon>
        <taxon>Pezizomycotina</taxon>
        <taxon>Dothideomycetes</taxon>
        <taxon>Pleosporomycetidae</taxon>
        <taxon>Pleosporales</taxon>
        <taxon>Pleosporineae</taxon>
        <taxon>Pleosporaceae</taxon>
        <taxon>Stemphylium</taxon>
    </lineage>
</organism>
<evidence type="ECO:0000313" key="16">
    <source>
        <dbReference type="EMBL" id="RAR12785.1"/>
    </source>
</evidence>
<evidence type="ECO:0000256" key="11">
    <source>
        <dbReference type="ARBA" id="ARBA00024136"/>
    </source>
</evidence>
<evidence type="ECO:0000256" key="5">
    <source>
        <dbReference type="ARBA" id="ARBA00022490"/>
    </source>
</evidence>
<dbReference type="Pfam" id="PF25479">
    <property type="entry name" value="Vts1"/>
    <property type="match status" value="1"/>
</dbReference>
<feature type="compositionally biased region" description="Polar residues" evidence="14">
    <location>
        <begin position="1"/>
        <end position="30"/>
    </location>
</feature>
<gene>
    <name evidence="16" type="ORF">DDE83_003820</name>
</gene>
<protein>
    <recommendedName>
        <fullName evidence="11">RNA-binding protein VTS1</fullName>
    </recommendedName>
    <alternativeName>
        <fullName evidence="13">RNA-binding protein vts1</fullName>
    </alternativeName>
</protein>
<name>A0A364N621_STELY</name>
<feature type="region of interest" description="Disordered" evidence="14">
    <location>
        <begin position="240"/>
        <end position="319"/>
    </location>
</feature>
<comment type="subcellular location">
    <subcellularLocation>
        <location evidence="1">Cytoplasm</location>
        <location evidence="1">P-body</location>
    </subcellularLocation>
    <subcellularLocation>
        <location evidence="2">Cytoplasm</location>
        <location evidence="2">Cytosol</location>
    </subcellularLocation>
</comment>
<evidence type="ECO:0000256" key="7">
    <source>
        <dbReference type="ARBA" id="ARBA00022884"/>
    </source>
</evidence>
<dbReference type="InterPro" id="IPR013761">
    <property type="entry name" value="SAM/pointed_sf"/>
</dbReference>
<dbReference type="GO" id="GO:0003677">
    <property type="term" value="F:DNA binding"/>
    <property type="evidence" value="ECO:0007669"/>
    <property type="project" value="InterPro"/>
</dbReference>
<evidence type="ECO:0000256" key="1">
    <source>
        <dbReference type="ARBA" id="ARBA00004201"/>
    </source>
</evidence>
<feature type="region of interest" description="Disordered" evidence="14">
    <location>
        <begin position="183"/>
        <end position="209"/>
    </location>
</feature>
<feature type="region of interest" description="Disordered" evidence="14">
    <location>
        <begin position="1"/>
        <end position="34"/>
    </location>
</feature>
<evidence type="ECO:0000259" key="15">
    <source>
        <dbReference type="PROSITE" id="PS50105"/>
    </source>
</evidence>
<feature type="domain" description="SAM" evidence="15">
    <location>
        <begin position="547"/>
        <end position="604"/>
    </location>
</feature>
<comment type="similarity">
    <text evidence="3">Belongs to the VTS1 family.</text>
</comment>
<evidence type="ECO:0000256" key="10">
    <source>
        <dbReference type="ARBA" id="ARBA00024046"/>
    </source>
</evidence>
<dbReference type="GO" id="GO:0000932">
    <property type="term" value="C:P-body"/>
    <property type="evidence" value="ECO:0007669"/>
    <property type="project" value="UniProtKB-SubCell"/>
</dbReference>
<evidence type="ECO:0000256" key="6">
    <source>
        <dbReference type="ARBA" id="ARBA00022741"/>
    </source>
</evidence>
<keyword evidence="6" id="KW-0547">Nucleotide-binding</keyword>
<dbReference type="GO" id="GO:0006351">
    <property type="term" value="P:DNA-templated transcription"/>
    <property type="evidence" value="ECO:0007669"/>
    <property type="project" value="InterPro"/>
</dbReference>
<dbReference type="Pfam" id="PF04082">
    <property type="entry name" value="Fungal_trans"/>
    <property type="match status" value="1"/>
</dbReference>
<dbReference type="EMBL" id="QGDH01000045">
    <property type="protein sequence ID" value="RAR12785.1"/>
    <property type="molecule type" value="Genomic_DNA"/>
</dbReference>
<dbReference type="Pfam" id="PF07647">
    <property type="entry name" value="SAM_2"/>
    <property type="match status" value="1"/>
</dbReference>
<dbReference type="PANTHER" id="PTHR12515:SF5">
    <property type="entry name" value="PROTEIN SMAUG"/>
    <property type="match status" value="1"/>
</dbReference>
<keyword evidence="9" id="KW-0539">Nucleus</keyword>
<feature type="compositionally biased region" description="Polar residues" evidence="14">
    <location>
        <begin position="694"/>
        <end position="729"/>
    </location>
</feature>
<dbReference type="SUPFAM" id="SSF47769">
    <property type="entry name" value="SAM/Pointed domain"/>
    <property type="match status" value="1"/>
</dbReference>
<dbReference type="FunFam" id="1.10.150.50:FF:000033">
    <property type="entry name" value="Protein vts1, variant"/>
    <property type="match status" value="1"/>
</dbReference>
<feature type="region of interest" description="Disordered" evidence="14">
    <location>
        <begin position="448"/>
        <end position="472"/>
    </location>
</feature>
<evidence type="ECO:0000256" key="14">
    <source>
        <dbReference type="SAM" id="MobiDB-lite"/>
    </source>
</evidence>
<comment type="subunit">
    <text evidence="10">Monomer. Binds to RNA.</text>
</comment>
<evidence type="ECO:0000313" key="17">
    <source>
        <dbReference type="Proteomes" id="UP000249619"/>
    </source>
</evidence>
<dbReference type="PANTHER" id="PTHR12515">
    <property type="entry name" value="STERILE ALPHA MOTIF DOMAIN CONTAINING PROTEIN 4-RELATED"/>
    <property type="match status" value="1"/>
</dbReference>